<keyword evidence="3" id="KW-1185">Reference proteome</keyword>
<dbReference type="STRING" id="564608.C1N9F5"/>
<dbReference type="OrthoDB" id="44749at2759"/>
<dbReference type="EMBL" id="GG663751">
    <property type="protein sequence ID" value="EEH51517.1"/>
    <property type="molecule type" value="Genomic_DNA"/>
</dbReference>
<dbReference type="OMA" id="FCASYTI"/>
<feature type="region of interest" description="Disordered" evidence="1">
    <location>
        <begin position="1"/>
        <end position="57"/>
    </location>
</feature>
<evidence type="ECO:0000313" key="2">
    <source>
        <dbReference type="EMBL" id="EEH51517.1"/>
    </source>
</evidence>
<dbReference type="GeneID" id="9689883"/>
<accession>C1N9F5</accession>
<feature type="region of interest" description="Disordered" evidence="1">
    <location>
        <begin position="79"/>
        <end position="121"/>
    </location>
</feature>
<feature type="compositionally biased region" description="Low complexity" evidence="1">
    <location>
        <begin position="1"/>
        <end position="12"/>
    </location>
</feature>
<gene>
    <name evidence="2" type="ORF">MICPUCDRAFT_66656</name>
</gene>
<dbReference type="KEGG" id="mpp:MICPUCDRAFT_66656"/>
<proteinExistence type="predicted"/>
<sequence length="423" mass="45573">MDMITTTATTTRRVTRTARGDAMSQLATRARVASSATATTRARRRGGDGAGERASAPVVAPRLGSRCRRRVVLARRRASEEPLVARVSSAAPEERARADGGGDDDGDPKPPPTSAAAETARKNVDAAVAASSASSAALANNLDNQYLATQERFPSLPLPPEPIRFPRSPVDIKLAVMLLRSAYETVDDMNVIPMDQFQIKFWKSRQAEWEPYRNQYSPLTIEQGKLADPLYFDFISYVQFNVIARELPRSDVVFEERNGAEGTVSVIRRDASLGTDNKILTPAFAQRLGDALYARARFGFEDATFPGVPEPSSPGDVARVADGMRGLVDAFCAKGYALRGGVRDLGPGSGGQGTESREVVVKLEGPAQLWGARQLSARGVVPINEYLGMAATGFCRASGVRSSYRASYTDVAAELTFTLAPPR</sequence>
<feature type="compositionally biased region" description="Low complexity" evidence="1">
    <location>
        <begin position="27"/>
        <end position="40"/>
    </location>
</feature>
<evidence type="ECO:0000256" key="1">
    <source>
        <dbReference type="SAM" id="MobiDB-lite"/>
    </source>
</evidence>
<dbReference type="RefSeq" id="XP_003064612.1">
    <property type="nucleotide sequence ID" value="XM_003064566.1"/>
</dbReference>
<dbReference type="eggNOG" id="ENOG502S59I">
    <property type="taxonomic scope" value="Eukaryota"/>
</dbReference>
<reference evidence="2 3" key="1">
    <citation type="journal article" date="2009" name="Science">
        <title>Green evolution and dynamic adaptations revealed by genomes of the marine picoeukaryotes Micromonas.</title>
        <authorList>
            <person name="Worden A.Z."/>
            <person name="Lee J.H."/>
            <person name="Mock T."/>
            <person name="Rouze P."/>
            <person name="Simmons M.P."/>
            <person name="Aerts A.L."/>
            <person name="Allen A.E."/>
            <person name="Cuvelier M.L."/>
            <person name="Derelle E."/>
            <person name="Everett M.V."/>
            <person name="Foulon E."/>
            <person name="Grimwood J."/>
            <person name="Gundlach H."/>
            <person name="Henrissat B."/>
            <person name="Napoli C."/>
            <person name="McDonald S.M."/>
            <person name="Parker M.S."/>
            <person name="Rombauts S."/>
            <person name="Salamov A."/>
            <person name="Von Dassow P."/>
            <person name="Badger J.H."/>
            <person name="Coutinho P.M."/>
            <person name="Demir E."/>
            <person name="Dubchak I."/>
            <person name="Gentemann C."/>
            <person name="Eikrem W."/>
            <person name="Gready J.E."/>
            <person name="John U."/>
            <person name="Lanier W."/>
            <person name="Lindquist E.A."/>
            <person name="Lucas S."/>
            <person name="Mayer K.F."/>
            <person name="Moreau H."/>
            <person name="Not F."/>
            <person name="Otillar R."/>
            <person name="Panaud O."/>
            <person name="Pangilinan J."/>
            <person name="Paulsen I."/>
            <person name="Piegu B."/>
            <person name="Poliakov A."/>
            <person name="Robbens S."/>
            <person name="Schmutz J."/>
            <person name="Toulza E."/>
            <person name="Wyss T."/>
            <person name="Zelensky A."/>
            <person name="Zhou K."/>
            <person name="Armbrust E.V."/>
            <person name="Bhattacharya D."/>
            <person name="Goodenough U.W."/>
            <person name="Van de Peer Y."/>
            <person name="Grigoriev I.V."/>
        </authorList>
    </citation>
    <scope>NUCLEOTIDE SEQUENCE [LARGE SCALE GENOMIC DNA]</scope>
    <source>
        <strain evidence="2 3">CCMP1545</strain>
    </source>
</reference>
<organism evidence="3">
    <name type="scientific">Micromonas pusilla (strain CCMP1545)</name>
    <name type="common">Picoplanktonic green alga</name>
    <dbReference type="NCBI Taxonomy" id="564608"/>
    <lineage>
        <taxon>Eukaryota</taxon>
        <taxon>Viridiplantae</taxon>
        <taxon>Chlorophyta</taxon>
        <taxon>Mamiellophyceae</taxon>
        <taxon>Mamiellales</taxon>
        <taxon>Mamiellaceae</taxon>
        <taxon>Micromonas</taxon>
    </lineage>
</organism>
<evidence type="ECO:0000313" key="3">
    <source>
        <dbReference type="Proteomes" id="UP000001876"/>
    </source>
</evidence>
<dbReference type="AlphaFoldDB" id="C1N9F5"/>
<name>C1N9F5_MICPC</name>
<dbReference type="Proteomes" id="UP000001876">
    <property type="component" value="Unassembled WGS sequence"/>
</dbReference>
<protein>
    <submittedName>
        <fullName evidence="2">Predicted protein</fullName>
    </submittedName>
</protein>